<dbReference type="RefSeq" id="XP_001305771.1">
    <property type="nucleotide sequence ID" value="XM_001305770.1"/>
</dbReference>
<dbReference type="VEuPathDB" id="TrichDB:TVAG_363190"/>
<dbReference type="Proteomes" id="UP000001542">
    <property type="component" value="Unassembled WGS sequence"/>
</dbReference>
<reference evidence="2" key="2">
    <citation type="journal article" date="2007" name="Science">
        <title>Draft genome sequence of the sexually transmitted pathogen Trichomonas vaginalis.</title>
        <authorList>
            <person name="Carlton J.M."/>
            <person name="Hirt R.P."/>
            <person name="Silva J.C."/>
            <person name="Delcher A.L."/>
            <person name="Schatz M."/>
            <person name="Zhao Q."/>
            <person name="Wortman J.R."/>
            <person name="Bidwell S.L."/>
            <person name="Alsmark U.C.M."/>
            <person name="Besteiro S."/>
            <person name="Sicheritz-Ponten T."/>
            <person name="Noel C.J."/>
            <person name="Dacks J.B."/>
            <person name="Foster P.G."/>
            <person name="Simillion C."/>
            <person name="Van de Peer Y."/>
            <person name="Miranda-Saavedra D."/>
            <person name="Barton G.J."/>
            <person name="Westrop G.D."/>
            <person name="Mueller S."/>
            <person name="Dessi D."/>
            <person name="Fiori P.L."/>
            <person name="Ren Q."/>
            <person name="Paulsen I."/>
            <person name="Zhang H."/>
            <person name="Bastida-Corcuera F.D."/>
            <person name="Simoes-Barbosa A."/>
            <person name="Brown M.T."/>
            <person name="Hayes R.D."/>
            <person name="Mukherjee M."/>
            <person name="Okumura C.Y."/>
            <person name="Schneider R."/>
            <person name="Smith A.J."/>
            <person name="Vanacova S."/>
            <person name="Villalvazo M."/>
            <person name="Haas B.J."/>
            <person name="Pertea M."/>
            <person name="Feldblyum T.V."/>
            <person name="Utterback T.R."/>
            <person name="Shu C.L."/>
            <person name="Osoegawa K."/>
            <person name="de Jong P.J."/>
            <person name="Hrdy I."/>
            <person name="Horvathova L."/>
            <person name="Zubacova Z."/>
            <person name="Dolezal P."/>
            <person name="Malik S.B."/>
            <person name="Logsdon J.M. Jr."/>
            <person name="Henze K."/>
            <person name="Gupta A."/>
            <person name="Wang C.C."/>
            <person name="Dunne R.L."/>
            <person name="Upcroft J.A."/>
            <person name="Upcroft P."/>
            <person name="White O."/>
            <person name="Salzberg S.L."/>
            <person name="Tang P."/>
            <person name="Chiu C.-H."/>
            <person name="Lee Y.-S."/>
            <person name="Embley T.M."/>
            <person name="Coombs G.H."/>
            <person name="Mottram J.C."/>
            <person name="Tachezy J."/>
            <person name="Fraser-Liggett C.M."/>
            <person name="Johnson P.J."/>
        </authorList>
    </citation>
    <scope>NUCLEOTIDE SEQUENCE [LARGE SCALE GENOMIC DNA]</scope>
    <source>
        <strain evidence="2">G3</strain>
    </source>
</reference>
<dbReference type="EMBL" id="DS113944">
    <property type="protein sequence ID" value="EAX92841.1"/>
    <property type="molecule type" value="Genomic_DNA"/>
</dbReference>
<gene>
    <name evidence="2" type="ORF">TVAG_363190</name>
</gene>
<organism evidence="2 3">
    <name type="scientific">Trichomonas vaginalis (strain ATCC PRA-98 / G3)</name>
    <dbReference type="NCBI Taxonomy" id="412133"/>
    <lineage>
        <taxon>Eukaryota</taxon>
        <taxon>Metamonada</taxon>
        <taxon>Parabasalia</taxon>
        <taxon>Trichomonadida</taxon>
        <taxon>Trichomonadidae</taxon>
        <taxon>Trichomonas</taxon>
    </lineage>
</organism>
<proteinExistence type="predicted"/>
<keyword evidence="3" id="KW-1185">Reference proteome</keyword>
<dbReference type="VEuPathDB" id="TrichDB:TVAGG3_0843080"/>
<evidence type="ECO:0000256" key="1">
    <source>
        <dbReference type="SAM" id="MobiDB-lite"/>
    </source>
</evidence>
<feature type="region of interest" description="Disordered" evidence="1">
    <location>
        <begin position="40"/>
        <end position="67"/>
    </location>
</feature>
<sequence length="67" mass="7713">MSEGYCLPVKQLWFDSTKRTIAKYEQKKKTTDDRRKMIASWGKRHNDSDTDISTTNGSFGSLRLSPV</sequence>
<protein>
    <submittedName>
        <fullName evidence="2">Uncharacterized protein</fullName>
    </submittedName>
</protein>
<dbReference type="InParanoid" id="A2FQI0"/>
<evidence type="ECO:0000313" key="2">
    <source>
        <dbReference type="EMBL" id="EAX92841.1"/>
    </source>
</evidence>
<reference evidence="2" key="1">
    <citation type="submission" date="2006-10" db="EMBL/GenBank/DDBJ databases">
        <authorList>
            <person name="Amadeo P."/>
            <person name="Zhao Q."/>
            <person name="Wortman J."/>
            <person name="Fraser-Liggett C."/>
            <person name="Carlton J."/>
        </authorList>
    </citation>
    <scope>NUCLEOTIDE SEQUENCE</scope>
    <source>
        <strain evidence="2">G3</strain>
    </source>
</reference>
<dbReference type="KEGG" id="tva:4750556"/>
<evidence type="ECO:0000313" key="3">
    <source>
        <dbReference type="Proteomes" id="UP000001542"/>
    </source>
</evidence>
<name>A2FQI0_TRIV3</name>
<dbReference type="AlphaFoldDB" id="A2FQI0"/>
<accession>A2FQI0</accession>